<evidence type="ECO:0000256" key="2">
    <source>
        <dbReference type="ARBA" id="ARBA00025223"/>
    </source>
</evidence>
<dbReference type="Gramene" id="KJB09709">
    <property type="protein sequence ID" value="KJB09709"/>
    <property type="gene ID" value="B456_001G158200"/>
</dbReference>
<reference evidence="3 4" key="1">
    <citation type="journal article" date="2012" name="Nature">
        <title>Repeated polyploidization of Gossypium genomes and the evolution of spinnable cotton fibres.</title>
        <authorList>
            <person name="Paterson A.H."/>
            <person name="Wendel J.F."/>
            <person name="Gundlach H."/>
            <person name="Guo H."/>
            <person name="Jenkins J."/>
            <person name="Jin D."/>
            <person name="Llewellyn D."/>
            <person name="Showmaker K.C."/>
            <person name="Shu S."/>
            <person name="Udall J."/>
            <person name="Yoo M.J."/>
            <person name="Byers R."/>
            <person name="Chen W."/>
            <person name="Doron-Faigenboim A."/>
            <person name="Duke M.V."/>
            <person name="Gong L."/>
            <person name="Grimwood J."/>
            <person name="Grover C."/>
            <person name="Grupp K."/>
            <person name="Hu G."/>
            <person name="Lee T.H."/>
            <person name="Li J."/>
            <person name="Lin L."/>
            <person name="Liu T."/>
            <person name="Marler B.S."/>
            <person name="Page J.T."/>
            <person name="Roberts A.W."/>
            <person name="Romanel E."/>
            <person name="Sanders W.S."/>
            <person name="Szadkowski E."/>
            <person name="Tan X."/>
            <person name="Tang H."/>
            <person name="Xu C."/>
            <person name="Wang J."/>
            <person name="Wang Z."/>
            <person name="Zhang D."/>
            <person name="Zhang L."/>
            <person name="Ashrafi H."/>
            <person name="Bedon F."/>
            <person name="Bowers J.E."/>
            <person name="Brubaker C.L."/>
            <person name="Chee P.W."/>
            <person name="Das S."/>
            <person name="Gingle A.R."/>
            <person name="Haigler C.H."/>
            <person name="Harker D."/>
            <person name="Hoffmann L.V."/>
            <person name="Hovav R."/>
            <person name="Jones D.C."/>
            <person name="Lemke C."/>
            <person name="Mansoor S."/>
            <person name="ur Rahman M."/>
            <person name="Rainville L.N."/>
            <person name="Rambani A."/>
            <person name="Reddy U.K."/>
            <person name="Rong J.K."/>
            <person name="Saranga Y."/>
            <person name="Scheffler B.E."/>
            <person name="Scheffler J.A."/>
            <person name="Stelly D.M."/>
            <person name="Triplett B.A."/>
            <person name="Van Deynze A."/>
            <person name="Vaslin M.F."/>
            <person name="Waghmare V.N."/>
            <person name="Walford S.A."/>
            <person name="Wright R.J."/>
            <person name="Zaki E.A."/>
            <person name="Zhang T."/>
            <person name="Dennis E.S."/>
            <person name="Mayer K.F."/>
            <person name="Peterson D.G."/>
            <person name="Rokhsar D.S."/>
            <person name="Wang X."/>
            <person name="Schmutz J."/>
        </authorList>
    </citation>
    <scope>NUCLEOTIDE SEQUENCE [LARGE SCALE GENOMIC DNA]</scope>
</reference>
<dbReference type="Proteomes" id="UP000032304">
    <property type="component" value="Chromosome 1"/>
</dbReference>
<evidence type="ECO:0000313" key="3">
    <source>
        <dbReference type="EMBL" id="KJB09709.1"/>
    </source>
</evidence>
<dbReference type="eggNOG" id="KOG2546">
    <property type="taxonomic scope" value="Eukaryota"/>
</dbReference>
<evidence type="ECO:0008006" key="5">
    <source>
        <dbReference type="Google" id="ProtNLM"/>
    </source>
</evidence>
<evidence type="ECO:0000313" key="4">
    <source>
        <dbReference type="Proteomes" id="UP000032304"/>
    </source>
</evidence>
<protein>
    <recommendedName>
        <fullName evidence="5">Protein ABIL1</fullName>
    </recommendedName>
</protein>
<dbReference type="STRING" id="29730.A0A0D2PS57"/>
<keyword evidence="4" id="KW-1185">Reference proteome</keyword>
<dbReference type="PANTHER" id="PTHR10460:SF0">
    <property type="entry name" value="ABELSON INTERACTING PROTEIN, ISOFORM D"/>
    <property type="match status" value="1"/>
</dbReference>
<dbReference type="OMA" id="LLMCKTY"/>
<proteinExistence type="inferred from homology"/>
<comment type="function">
    <text evidence="2">Involved in regulation of actin and microtubule organization. Part of a WAVE complex that activates the Arp2/3 complex.</text>
</comment>
<accession>A0A0D2PS57</accession>
<dbReference type="EMBL" id="CM001740">
    <property type="protein sequence ID" value="KJB09709.1"/>
    <property type="molecule type" value="Genomic_DNA"/>
</dbReference>
<dbReference type="PANTHER" id="PTHR10460">
    <property type="entry name" value="ABL INTERACTOR FAMILY MEMBER"/>
    <property type="match status" value="1"/>
</dbReference>
<comment type="similarity">
    <text evidence="1">Belongs to the ABI family.</text>
</comment>
<gene>
    <name evidence="3" type="ORF">B456_001G158200</name>
</gene>
<evidence type="ECO:0000256" key="1">
    <source>
        <dbReference type="ARBA" id="ARBA00010020"/>
    </source>
</evidence>
<organism evidence="3 4">
    <name type="scientific">Gossypium raimondii</name>
    <name type="common">Peruvian cotton</name>
    <name type="synonym">Gossypium klotzschianum subsp. raimondii</name>
    <dbReference type="NCBI Taxonomy" id="29730"/>
    <lineage>
        <taxon>Eukaryota</taxon>
        <taxon>Viridiplantae</taxon>
        <taxon>Streptophyta</taxon>
        <taxon>Embryophyta</taxon>
        <taxon>Tracheophyta</taxon>
        <taxon>Spermatophyta</taxon>
        <taxon>Magnoliopsida</taxon>
        <taxon>eudicotyledons</taxon>
        <taxon>Gunneridae</taxon>
        <taxon>Pentapetalae</taxon>
        <taxon>rosids</taxon>
        <taxon>malvids</taxon>
        <taxon>Malvales</taxon>
        <taxon>Malvaceae</taxon>
        <taxon>Malvoideae</taxon>
        <taxon>Gossypium</taxon>
    </lineage>
</organism>
<name>A0A0D2PS57_GOSRA</name>
<dbReference type="InterPro" id="IPR028457">
    <property type="entry name" value="ABI"/>
</dbReference>
<sequence length="313" mass="35186">MTQINSHHNWRLFLKYSRLLHHFSASILAMAFDQVSSNSFLKALQELNNLKPQLYSAAKYSEKSLLHSELKQMVLDNLKDYAVQALVNVADHLGTVAYKLTDLLDQQTLQVSTMELKVSCLNQQLLMCKTYMDSEGLRQQKSMALTPRHHKHYILPNSVIEKVHFSRHVQTNPRQNYFQAIWLLASDTPASKTLSWHLASETKSTLKGISQTLGSNGISQPPSNASGNFQLLDNGEGRNTKSPAIAFPASNSFMSTLGITHRHRELEGSKPLRASRFRSYGNQKHEIAGAPVRSKKALATSFVKQKSKAKGWI</sequence>
<dbReference type="Gene3D" id="6.10.140.1620">
    <property type="match status" value="1"/>
</dbReference>
<dbReference type="AlphaFoldDB" id="A0A0D2PS57"/>